<keyword evidence="2" id="KW-0732">Signal</keyword>
<dbReference type="EMBL" id="AQGS01001056">
    <property type="protein sequence ID" value="EPS35697.1"/>
    <property type="molecule type" value="Genomic_DNA"/>
</dbReference>
<reference evidence="4" key="2">
    <citation type="submission" date="2013-04" db="EMBL/GenBank/DDBJ databases">
        <title>Genomic mechanisms accounting for the adaptation to parasitism in nematode-trapping fungi.</title>
        <authorList>
            <person name="Ahren D.G."/>
        </authorList>
    </citation>
    <scope>NUCLEOTIDE SEQUENCE [LARGE SCALE GENOMIC DNA]</scope>
    <source>
        <strain evidence="4">CBS 200.50</strain>
    </source>
</reference>
<feature type="signal peptide" evidence="2">
    <location>
        <begin position="1"/>
        <end position="20"/>
    </location>
</feature>
<dbReference type="OrthoDB" id="5396710at2759"/>
<comment type="caution">
    <text evidence="3">The sequence shown here is derived from an EMBL/GenBank/DDBJ whole genome shotgun (WGS) entry which is preliminary data.</text>
</comment>
<evidence type="ECO:0000313" key="4">
    <source>
        <dbReference type="Proteomes" id="UP000015100"/>
    </source>
</evidence>
<keyword evidence="4" id="KW-1185">Reference proteome</keyword>
<dbReference type="HOGENOM" id="CLU_2026645_0_0_1"/>
<dbReference type="Proteomes" id="UP000015100">
    <property type="component" value="Unassembled WGS sequence"/>
</dbReference>
<evidence type="ECO:0000313" key="3">
    <source>
        <dbReference type="EMBL" id="EPS35697.1"/>
    </source>
</evidence>
<evidence type="ECO:0000256" key="2">
    <source>
        <dbReference type="SAM" id="SignalP"/>
    </source>
</evidence>
<feature type="chain" id="PRO_5004561412" evidence="2">
    <location>
        <begin position="21"/>
        <end position="122"/>
    </location>
</feature>
<feature type="region of interest" description="Disordered" evidence="1">
    <location>
        <begin position="82"/>
        <end position="122"/>
    </location>
</feature>
<feature type="compositionally biased region" description="Basic and acidic residues" evidence="1">
    <location>
        <begin position="98"/>
        <end position="109"/>
    </location>
</feature>
<proteinExistence type="predicted"/>
<dbReference type="AlphaFoldDB" id="S8BKB9"/>
<organism evidence="3 4">
    <name type="scientific">Dactylellina haptotyla (strain CBS 200.50)</name>
    <name type="common">Nematode-trapping fungus</name>
    <name type="synonym">Monacrosporium haptotylum</name>
    <dbReference type="NCBI Taxonomy" id="1284197"/>
    <lineage>
        <taxon>Eukaryota</taxon>
        <taxon>Fungi</taxon>
        <taxon>Dikarya</taxon>
        <taxon>Ascomycota</taxon>
        <taxon>Pezizomycotina</taxon>
        <taxon>Orbiliomycetes</taxon>
        <taxon>Orbiliales</taxon>
        <taxon>Orbiliaceae</taxon>
        <taxon>Dactylellina</taxon>
    </lineage>
</organism>
<name>S8BKB9_DACHA</name>
<evidence type="ECO:0000256" key="1">
    <source>
        <dbReference type="SAM" id="MobiDB-lite"/>
    </source>
</evidence>
<protein>
    <submittedName>
        <fullName evidence="3">Uncharacterized protein</fullName>
    </submittedName>
</protein>
<gene>
    <name evidence="3" type="ORF">H072_10851</name>
</gene>
<reference evidence="3 4" key="1">
    <citation type="journal article" date="2013" name="PLoS Genet.">
        <title>Genomic mechanisms accounting for the adaptation to parasitism in nematode-trapping fungi.</title>
        <authorList>
            <person name="Meerupati T."/>
            <person name="Andersson K.M."/>
            <person name="Friman E."/>
            <person name="Kumar D."/>
            <person name="Tunlid A."/>
            <person name="Ahren D."/>
        </authorList>
    </citation>
    <scope>NUCLEOTIDE SEQUENCE [LARGE SCALE GENOMIC DNA]</scope>
    <source>
        <strain evidence="3 4">CBS 200.50</strain>
    </source>
</reference>
<sequence>MPAMLRILLAVLYLCTVVLAIPRIAPSGDQISLAHDNARDAGKIACEDGESLCGTSCYDPTEAECDPIFESLTKFGPWVAQEKKKATRRGKNNGPKGKNHDIKYNKDAMRSAGIKASKGGDL</sequence>
<accession>S8BKB9</accession>